<evidence type="ECO:0000256" key="1">
    <source>
        <dbReference type="SAM" id="MobiDB-lite"/>
    </source>
</evidence>
<keyword evidence="2" id="KW-1133">Transmembrane helix</keyword>
<evidence type="ECO:0000313" key="3">
    <source>
        <dbReference type="EMBL" id="TBT83954.1"/>
    </source>
</evidence>
<evidence type="ECO:0000256" key="2">
    <source>
        <dbReference type="SAM" id="Phobius"/>
    </source>
</evidence>
<comment type="caution">
    <text evidence="3">The sequence shown here is derived from an EMBL/GenBank/DDBJ whole genome shotgun (WGS) entry which is preliminary data.</text>
</comment>
<name>A0A4Q9KCG0_9ACTN</name>
<keyword evidence="2" id="KW-0472">Membrane</keyword>
<sequence length="100" mass="10970">MRLQAGRRVGRTASDHQLTSTGGTYPPELLPPFFAWIGHLMPMTYTIDAFRIAISGGPLDRLVADLALMGVLFASSLGLLVAVIHRRRRFRPSDLRPGLG</sequence>
<dbReference type="AlphaFoldDB" id="A0A4Q9KCG0"/>
<proteinExistence type="predicted"/>
<dbReference type="EMBL" id="SDMQ01000009">
    <property type="protein sequence ID" value="TBT83954.1"/>
    <property type="molecule type" value="Genomic_DNA"/>
</dbReference>
<evidence type="ECO:0008006" key="5">
    <source>
        <dbReference type="Google" id="ProtNLM"/>
    </source>
</evidence>
<keyword evidence="4" id="KW-1185">Reference proteome</keyword>
<dbReference type="RefSeq" id="WP_131168404.1">
    <property type="nucleotide sequence ID" value="NZ_SDMQ01000009.1"/>
</dbReference>
<keyword evidence="2" id="KW-0812">Transmembrane</keyword>
<dbReference type="Proteomes" id="UP000292373">
    <property type="component" value="Unassembled WGS sequence"/>
</dbReference>
<feature type="region of interest" description="Disordered" evidence="1">
    <location>
        <begin position="1"/>
        <end position="23"/>
    </location>
</feature>
<accession>A0A4Q9KCG0</accession>
<gene>
    <name evidence="3" type="ORF">ET989_09785</name>
</gene>
<dbReference type="OrthoDB" id="9811483at2"/>
<evidence type="ECO:0000313" key="4">
    <source>
        <dbReference type="Proteomes" id="UP000292373"/>
    </source>
</evidence>
<organism evidence="3 4">
    <name type="scientific">Propioniciclava sinopodophylli</name>
    <dbReference type="NCBI Taxonomy" id="1837344"/>
    <lineage>
        <taxon>Bacteria</taxon>
        <taxon>Bacillati</taxon>
        <taxon>Actinomycetota</taxon>
        <taxon>Actinomycetes</taxon>
        <taxon>Propionibacteriales</taxon>
        <taxon>Propionibacteriaceae</taxon>
        <taxon>Propioniciclava</taxon>
    </lineage>
</organism>
<protein>
    <recommendedName>
        <fullName evidence="5">Transport permease protein</fullName>
    </recommendedName>
</protein>
<feature type="transmembrane region" description="Helical" evidence="2">
    <location>
        <begin position="66"/>
        <end position="84"/>
    </location>
</feature>
<reference evidence="3 4" key="1">
    <citation type="submission" date="2019-01" db="EMBL/GenBank/DDBJ databases">
        <title>Lactibacter flavus gen. nov., sp. nov., a novel bacterium of the family Propionibacteriaceae isolated from raw milk and dairy products.</title>
        <authorList>
            <person name="Huptas C."/>
            <person name="Wenning M."/>
            <person name="Breitenwieser F."/>
            <person name="Doll E."/>
            <person name="Von Neubeck M."/>
            <person name="Busse H.-J."/>
            <person name="Scherer S."/>
        </authorList>
    </citation>
    <scope>NUCLEOTIDE SEQUENCE [LARGE SCALE GENOMIC DNA]</scope>
    <source>
        <strain evidence="3 4">KCTC 33808</strain>
    </source>
</reference>